<organism evidence="2 3">
    <name type="scientific">Prorocentrum cordatum</name>
    <dbReference type="NCBI Taxonomy" id="2364126"/>
    <lineage>
        <taxon>Eukaryota</taxon>
        <taxon>Sar</taxon>
        <taxon>Alveolata</taxon>
        <taxon>Dinophyceae</taxon>
        <taxon>Prorocentrales</taxon>
        <taxon>Prorocentraceae</taxon>
        <taxon>Prorocentrum</taxon>
    </lineage>
</organism>
<gene>
    <name evidence="2" type="ORF">PCOR1329_LOCUS39449</name>
</gene>
<evidence type="ECO:0000313" key="2">
    <source>
        <dbReference type="EMBL" id="CAK0845755.1"/>
    </source>
</evidence>
<dbReference type="PANTHER" id="PTHR13621">
    <property type="entry name" value="PROLINE-RICH PROTEIN PRCC"/>
    <property type="match status" value="1"/>
</dbReference>
<dbReference type="EMBL" id="CAUYUJ010014762">
    <property type="protein sequence ID" value="CAK0845755.1"/>
    <property type="molecule type" value="Genomic_DNA"/>
</dbReference>
<dbReference type="Pfam" id="PF10253">
    <property type="entry name" value="PRCC"/>
    <property type="match status" value="1"/>
</dbReference>
<protein>
    <recommendedName>
        <fullName evidence="4">Pre-mRNA-splicing factor SLU7</fullName>
    </recommendedName>
</protein>
<keyword evidence="3" id="KW-1185">Reference proteome</keyword>
<feature type="non-terminal residue" evidence="2">
    <location>
        <position position="1"/>
    </location>
</feature>
<feature type="compositionally biased region" description="Basic and acidic residues" evidence="1">
    <location>
        <begin position="86"/>
        <end position="107"/>
    </location>
</feature>
<evidence type="ECO:0008006" key="4">
    <source>
        <dbReference type="Google" id="ProtNLM"/>
    </source>
</evidence>
<name>A0ABN9TIL9_9DINO</name>
<feature type="region of interest" description="Disordered" evidence="1">
    <location>
        <begin position="1"/>
        <end position="126"/>
    </location>
</feature>
<feature type="compositionally biased region" description="Basic residues" evidence="1">
    <location>
        <begin position="71"/>
        <end position="80"/>
    </location>
</feature>
<dbReference type="Proteomes" id="UP001189429">
    <property type="component" value="Unassembled WGS sequence"/>
</dbReference>
<dbReference type="PANTHER" id="PTHR13621:SF2">
    <property type="entry name" value="PROLINE-RICH PROTEIN PRCC"/>
    <property type="match status" value="1"/>
</dbReference>
<evidence type="ECO:0000256" key="1">
    <source>
        <dbReference type="SAM" id="MobiDB-lite"/>
    </source>
</evidence>
<proteinExistence type="predicted"/>
<dbReference type="InterPro" id="IPR018800">
    <property type="entry name" value="PRCC"/>
</dbReference>
<evidence type="ECO:0000313" key="3">
    <source>
        <dbReference type="Proteomes" id="UP001189429"/>
    </source>
</evidence>
<comment type="caution">
    <text evidence="2">The sequence shown here is derived from an EMBL/GenBank/DDBJ whole genome shotgun (WGS) entry which is preliminary data.</text>
</comment>
<reference evidence="2" key="1">
    <citation type="submission" date="2023-10" db="EMBL/GenBank/DDBJ databases">
        <authorList>
            <person name="Chen Y."/>
            <person name="Shah S."/>
            <person name="Dougan E. K."/>
            <person name="Thang M."/>
            <person name="Chan C."/>
        </authorList>
    </citation>
    <scope>NUCLEOTIDE SEQUENCE [LARGE SCALE GENOMIC DNA]</scope>
</reference>
<sequence>EPAGVPARAEGHSGLGDLPRRGREQAGPVGRGPREEEARGADGGRRGQAAAAGGRLQQRARGPALAPAVQGRRRGRRRGRALAGRPRADEGDQGRGRDPGPGHRDMMDPDWSMNNLIHGGPGLHSGKTVAEEVSMYETEAWKKTTLANPNRTQKRKHQINWLAQEAIDKEAEMLDRQANGRMSKGQTAMKYGW</sequence>
<accession>A0ABN9TIL9</accession>
<feature type="compositionally biased region" description="Basic and acidic residues" evidence="1">
    <location>
        <begin position="32"/>
        <end position="45"/>
    </location>
</feature>
<feature type="compositionally biased region" description="Low complexity" evidence="1">
    <location>
        <begin position="47"/>
        <end position="64"/>
    </location>
</feature>